<dbReference type="EMBL" id="JASDAP010000024">
    <property type="protein sequence ID" value="KAK1881850.1"/>
    <property type="molecule type" value="Genomic_DNA"/>
</dbReference>
<evidence type="ECO:0000259" key="6">
    <source>
        <dbReference type="Pfam" id="PF12698"/>
    </source>
</evidence>
<evidence type="ECO:0000256" key="2">
    <source>
        <dbReference type="ARBA" id="ARBA00022692"/>
    </source>
</evidence>
<keyword evidence="8" id="KW-1185">Reference proteome</keyword>
<keyword evidence="4 5" id="KW-0472">Membrane</keyword>
<dbReference type="Pfam" id="PF12698">
    <property type="entry name" value="ABC2_membrane_3"/>
    <property type="match status" value="1"/>
</dbReference>
<dbReference type="InterPro" id="IPR013525">
    <property type="entry name" value="ABC2_TM"/>
</dbReference>
<keyword evidence="2 5" id="KW-0812">Transmembrane</keyword>
<accession>A0AAD9BDJ1</accession>
<dbReference type="GO" id="GO:0016020">
    <property type="term" value="C:membrane"/>
    <property type="evidence" value="ECO:0007669"/>
    <property type="project" value="UniProtKB-SubCell"/>
</dbReference>
<feature type="domain" description="ABC-2 type transporter transmembrane" evidence="6">
    <location>
        <begin position="25"/>
        <end position="85"/>
    </location>
</feature>
<protein>
    <submittedName>
        <fullName evidence="7">ATP-binding cassette sub-family A member 5</fullName>
    </submittedName>
</protein>
<evidence type="ECO:0000313" key="7">
    <source>
        <dbReference type="EMBL" id="KAK1881850.1"/>
    </source>
</evidence>
<dbReference type="AlphaFoldDB" id="A0AAD9BDJ1"/>
<gene>
    <name evidence="7" type="ORF">KUDE01_025013</name>
</gene>
<keyword evidence="3 5" id="KW-1133">Transmembrane helix</keyword>
<keyword evidence="7" id="KW-0547">Nucleotide-binding</keyword>
<evidence type="ECO:0000256" key="5">
    <source>
        <dbReference type="SAM" id="Phobius"/>
    </source>
</evidence>
<comment type="subcellular location">
    <subcellularLocation>
        <location evidence="1">Membrane</location>
        <topology evidence="1">Multi-pass membrane protein</topology>
    </subcellularLocation>
</comment>
<feature type="transmembrane region" description="Helical" evidence="5">
    <location>
        <begin position="34"/>
        <end position="55"/>
    </location>
</feature>
<comment type="caution">
    <text evidence="7">The sequence shown here is derived from an EMBL/GenBank/DDBJ whole genome shotgun (WGS) entry which is preliminary data.</text>
</comment>
<evidence type="ECO:0000256" key="4">
    <source>
        <dbReference type="ARBA" id="ARBA00023136"/>
    </source>
</evidence>
<dbReference type="Proteomes" id="UP001228049">
    <property type="component" value="Unassembled WGS sequence"/>
</dbReference>
<organism evidence="7 8">
    <name type="scientific">Dissostichus eleginoides</name>
    <name type="common">Patagonian toothfish</name>
    <name type="synonym">Dissostichus amissus</name>
    <dbReference type="NCBI Taxonomy" id="100907"/>
    <lineage>
        <taxon>Eukaryota</taxon>
        <taxon>Metazoa</taxon>
        <taxon>Chordata</taxon>
        <taxon>Craniata</taxon>
        <taxon>Vertebrata</taxon>
        <taxon>Euteleostomi</taxon>
        <taxon>Actinopterygii</taxon>
        <taxon>Neopterygii</taxon>
        <taxon>Teleostei</taxon>
        <taxon>Neoteleostei</taxon>
        <taxon>Acanthomorphata</taxon>
        <taxon>Eupercaria</taxon>
        <taxon>Perciformes</taxon>
        <taxon>Notothenioidei</taxon>
        <taxon>Nototheniidae</taxon>
        <taxon>Dissostichus</taxon>
    </lineage>
</organism>
<sequence>MQTKRSVRSEMDLSVVMMGQPGSVEVQKFPHALISIYLVLAFTPFVTFLIVNVAAEKEHRLKDTMTMMGLYDTAFWLSWGLLYAAL</sequence>
<evidence type="ECO:0000256" key="3">
    <source>
        <dbReference type="ARBA" id="ARBA00022989"/>
    </source>
</evidence>
<feature type="transmembrane region" description="Helical" evidence="5">
    <location>
        <begin position="67"/>
        <end position="85"/>
    </location>
</feature>
<proteinExistence type="predicted"/>
<reference evidence="7" key="1">
    <citation type="submission" date="2023-04" db="EMBL/GenBank/DDBJ databases">
        <title>Chromosome-level genome of Chaenocephalus aceratus.</title>
        <authorList>
            <person name="Park H."/>
        </authorList>
    </citation>
    <scope>NUCLEOTIDE SEQUENCE</scope>
    <source>
        <strain evidence="7">DE</strain>
        <tissue evidence="7">Muscle</tissue>
    </source>
</reference>
<dbReference type="GO" id="GO:0140359">
    <property type="term" value="F:ABC-type transporter activity"/>
    <property type="evidence" value="ECO:0007669"/>
    <property type="project" value="InterPro"/>
</dbReference>
<evidence type="ECO:0000313" key="8">
    <source>
        <dbReference type="Proteomes" id="UP001228049"/>
    </source>
</evidence>
<keyword evidence="7" id="KW-0067">ATP-binding</keyword>
<dbReference type="GO" id="GO:0005524">
    <property type="term" value="F:ATP binding"/>
    <property type="evidence" value="ECO:0007669"/>
    <property type="project" value="UniProtKB-KW"/>
</dbReference>
<evidence type="ECO:0000256" key="1">
    <source>
        <dbReference type="ARBA" id="ARBA00004141"/>
    </source>
</evidence>
<name>A0AAD9BDJ1_DISEL</name>